<keyword evidence="1" id="KW-0472">Membrane</keyword>
<proteinExistence type="predicted"/>
<comment type="caution">
    <text evidence="2">The sequence shown here is derived from an EMBL/GenBank/DDBJ whole genome shotgun (WGS) entry which is preliminary data.</text>
</comment>
<reference evidence="2 3" key="1">
    <citation type="submission" date="2023-03" db="EMBL/GenBank/DDBJ databases">
        <title>WGS of Gossypium arboreum.</title>
        <authorList>
            <person name="Yu D."/>
        </authorList>
    </citation>
    <scope>NUCLEOTIDE SEQUENCE [LARGE SCALE GENOMIC DNA]</scope>
    <source>
        <tissue evidence="2">Leaf</tissue>
    </source>
</reference>
<organism evidence="2 3">
    <name type="scientific">Gossypium arboreum</name>
    <name type="common">Tree cotton</name>
    <name type="synonym">Gossypium nanking</name>
    <dbReference type="NCBI Taxonomy" id="29729"/>
    <lineage>
        <taxon>Eukaryota</taxon>
        <taxon>Viridiplantae</taxon>
        <taxon>Streptophyta</taxon>
        <taxon>Embryophyta</taxon>
        <taxon>Tracheophyta</taxon>
        <taxon>Spermatophyta</taxon>
        <taxon>Magnoliopsida</taxon>
        <taxon>eudicotyledons</taxon>
        <taxon>Gunneridae</taxon>
        <taxon>Pentapetalae</taxon>
        <taxon>rosids</taxon>
        <taxon>malvids</taxon>
        <taxon>Malvales</taxon>
        <taxon>Malvaceae</taxon>
        <taxon>Malvoideae</taxon>
        <taxon>Gossypium</taxon>
    </lineage>
</organism>
<evidence type="ECO:0000313" key="3">
    <source>
        <dbReference type="Proteomes" id="UP001358586"/>
    </source>
</evidence>
<protein>
    <submittedName>
        <fullName evidence="2">Uncharacterized protein</fullName>
    </submittedName>
</protein>
<keyword evidence="1" id="KW-1133">Transmembrane helix</keyword>
<evidence type="ECO:0000256" key="1">
    <source>
        <dbReference type="SAM" id="Phobius"/>
    </source>
</evidence>
<dbReference type="EMBL" id="JARKNE010000010">
    <property type="protein sequence ID" value="KAK5795581.1"/>
    <property type="molecule type" value="Genomic_DNA"/>
</dbReference>
<feature type="transmembrane region" description="Helical" evidence="1">
    <location>
        <begin position="49"/>
        <end position="72"/>
    </location>
</feature>
<evidence type="ECO:0000313" key="2">
    <source>
        <dbReference type="EMBL" id="KAK5795581.1"/>
    </source>
</evidence>
<accession>A0ABR0NKM2</accession>
<name>A0ABR0NKM2_GOSAR</name>
<gene>
    <name evidence="2" type="ORF">PVK06_036850</name>
</gene>
<keyword evidence="1" id="KW-0812">Transmembrane</keyword>
<keyword evidence="3" id="KW-1185">Reference proteome</keyword>
<dbReference type="Proteomes" id="UP001358586">
    <property type="component" value="Chromosome 10"/>
</dbReference>
<sequence>MASICIGSMLNKIKKANLLTSCSTASISQFMHKHKASIHRKKLKLLKSLLAPLFSIIVPSLAFVFILAYVAANVPTNGN</sequence>